<evidence type="ECO:0000256" key="1">
    <source>
        <dbReference type="SAM" id="Phobius"/>
    </source>
</evidence>
<feature type="transmembrane region" description="Helical" evidence="1">
    <location>
        <begin position="27"/>
        <end position="47"/>
    </location>
</feature>
<protein>
    <submittedName>
        <fullName evidence="2">Uncharacterized protein</fullName>
    </submittedName>
</protein>
<keyword evidence="1" id="KW-1133">Transmembrane helix</keyword>
<dbReference type="Proteomes" id="UP000243589">
    <property type="component" value="Unassembled WGS sequence"/>
</dbReference>
<name>A0A150H9M2_9MICO</name>
<keyword evidence="1" id="KW-0812">Transmembrane</keyword>
<dbReference type="EMBL" id="LQQC01000009">
    <property type="protein sequence ID" value="KXZ58684.1"/>
    <property type="molecule type" value="Genomic_DNA"/>
</dbReference>
<dbReference type="PATRIC" id="fig|479117.4.peg.868"/>
<proteinExistence type="predicted"/>
<organism evidence="2 3">
    <name type="scientific">Brevibacterium ravenspurgense</name>
    <dbReference type="NCBI Taxonomy" id="479117"/>
    <lineage>
        <taxon>Bacteria</taxon>
        <taxon>Bacillati</taxon>
        <taxon>Actinomycetota</taxon>
        <taxon>Actinomycetes</taxon>
        <taxon>Micrococcales</taxon>
        <taxon>Brevibacteriaceae</taxon>
        <taxon>Brevibacterium</taxon>
    </lineage>
</organism>
<gene>
    <name evidence="2" type="ORF">Bravens_00865</name>
</gene>
<reference evidence="2 3" key="1">
    <citation type="submission" date="2016-01" db="EMBL/GenBank/DDBJ databases">
        <title>Use of Whole Genome Sequencing to ascertain that Brevibacterium massiliense (Roux, Raoult 2009) is a later heterotypic synonym of Brevibacterium ravenspurgense (Mages 2008).</title>
        <authorList>
            <person name="Bernier A.-M."/>
            <person name="Burdz T."/>
            <person name="Huynh C."/>
            <person name="Pachecho A.L."/>
            <person name="Wiebe D."/>
            <person name="Bonner C."/>
            <person name="Bernard K."/>
        </authorList>
    </citation>
    <scope>NUCLEOTIDE SEQUENCE [LARGE SCALE GENOMIC DNA]</scope>
    <source>
        <strain evidence="2 3">CCUG56047</strain>
    </source>
</reference>
<keyword evidence="1" id="KW-0472">Membrane</keyword>
<accession>A0A150H9M2</accession>
<dbReference type="AlphaFoldDB" id="A0A150H9M2"/>
<sequence length="89" mass="9359">MFLNFLCPLLAGVAAAAVHLWSGEGGWARHAIAVLGAPILLSVYYALFTPWNLSRGILMDIATGALFALAAAIGAAIVHAVERFALRPE</sequence>
<dbReference type="RefSeq" id="WP_062020610.1">
    <property type="nucleotide sequence ID" value="NZ_LQQC01000009.1"/>
</dbReference>
<evidence type="ECO:0000313" key="2">
    <source>
        <dbReference type="EMBL" id="KXZ58684.1"/>
    </source>
</evidence>
<keyword evidence="3" id="KW-1185">Reference proteome</keyword>
<evidence type="ECO:0000313" key="3">
    <source>
        <dbReference type="Proteomes" id="UP000243589"/>
    </source>
</evidence>
<comment type="caution">
    <text evidence="2">The sequence shown here is derived from an EMBL/GenBank/DDBJ whole genome shotgun (WGS) entry which is preliminary data.</text>
</comment>
<feature type="transmembrane region" description="Helical" evidence="1">
    <location>
        <begin position="59"/>
        <end position="81"/>
    </location>
</feature>